<dbReference type="InterPro" id="IPR027417">
    <property type="entry name" value="P-loop_NTPase"/>
</dbReference>
<feature type="coiled-coil region" evidence="1">
    <location>
        <begin position="359"/>
        <end position="441"/>
    </location>
</feature>
<protein>
    <submittedName>
        <fullName evidence="3">Nuclease SbcCD subunit C</fullName>
    </submittedName>
</protein>
<feature type="domain" description="Rad50/SbcC-type AAA" evidence="2">
    <location>
        <begin position="5"/>
        <end position="235"/>
    </location>
</feature>
<dbReference type="AlphaFoldDB" id="A0A511RMH3"/>
<dbReference type="EMBL" id="BJXN01000024">
    <property type="protein sequence ID" value="GEM90849.1"/>
    <property type="molecule type" value="Genomic_DNA"/>
</dbReference>
<dbReference type="OrthoDB" id="9795626at2"/>
<dbReference type="GO" id="GO:0016887">
    <property type="term" value="F:ATP hydrolysis activity"/>
    <property type="evidence" value="ECO:0007669"/>
    <property type="project" value="InterPro"/>
</dbReference>
<name>A0A511RMH3_9DEIN</name>
<dbReference type="Pfam" id="PF13558">
    <property type="entry name" value="SbcC_Walker_B"/>
    <property type="match status" value="1"/>
</dbReference>
<evidence type="ECO:0000259" key="2">
    <source>
        <dbReference type="Pfam" id="PF13476"/>
    </source>
</evidence>
<dbReference type="PANTHER" id="PTHR32114:SF2">
    <property type="entry name" value="ABC TRANSPORTER ABCH.3"/>
    <property type="match status" value="1"/>
</dbReference>
<comment type="caution">
    <text evidence="3">The sequence shown here is derived from an EMBL/GenBank/DDBJ whole genome shotgun (WGS) entry which is preliminary data.</text>
</comment>
<feature type="coiled-coil region" evidence="1">
    <location>
        <begin position="173"/>
        <end position="313"/>
    </location>
</feature>
<evidence type="ECO:0000256" key="1">
    <source>
        <dbReference type="SAM" id="Coils"/>
    </source>
</evidence>
<gene>
    <name evidence="3" type="primary">sbcC</name>
    <name evidence="3" type="ORF">ODE01S_22830</name>
</gene>
<keyword evidence="1" id="KW-0175">Coiled coil</keyword>
<evidence type="ECO:0000313" key="3">
    <source>
        <dbReference type="EMBL" id="GEM90849.1"/>
    </source>
</evidence>
<dbReference type="InterPro" id="IPR038729">
    <property type="entry name" value="Rad50/SbcC_AAA"/>
</dbReference>
<dbReference type="Pfam" id="PF13476">
    <property type="entry name" value="AAA_23"/>
    <property type="match status" value="1"/>
</dbReference>
<dbReference type="Gene3D" id="3.40.50.300">
    <property type="entry name" value="P-loop containing nucleotide triphosphate hydrolases"/>
    <property type="match status" value="2"/>
</dbReference>
<reference evidence="3 4" key="1">
    <citation type="submission" date="2019-07" db="EMBL/GenBank/DDBJ databases">
        <title>Whole genome shotgun sequence of Oceanithermus desulfurans NBRC 100063.</title>
        <authorList>
            <person name="Hosoyama A."/>
            <person name="Uohara A."/>
            <person name="Ohji S."/>
            <person name="Ichikawa N."/>
        </authorList>
    </citation>
    <scope>NUCLEOTIDE SEQUENCE [LARGE SCALE GENOMIC DNA]</scope>
    <source>
        <strain evidence="3 4">NBRC 100063</strain>
    </source>
</reference>
<dbReference type="SUPFAM" id="SSF75712">
    <property type="entry name" value="Rad50 coiled-coil Zn hook"/>
    <property type="match status" value="1"/>
</dbReference>
<evidence type="ECO:0000313" key="4">
    <source>
        <dbReference type="Proteomes" id="UP000321827"/>
    </source>
</evidence>
<dbReference type="Gene3D" id="1.10.287.510">
    <property type="entry name" value="Helix hairpin bin"/>
    <property type="match status" value="1"/>
</dbReference>
<feature type="coiled-coil region" evidence="1">
    <location>
        <begin position="475"/>
        <end position="530"/>
    </location>
</feature>
<feature type="coiled-coil region" evidence="1">
    <location>
        <begin position="570"/>
        <end position="614"/>
    </location>
</feature>
<sequence>MRPLRLDLEGFGAFARHASVDFSDVELFAITGPTGSGKTTLLDAVTFALYGETPRMGRKGLKALLHPGVKKAWVQLVFRLGDEVWRVTRVIAGKTEARLERQMGAEWQLSSASEKVKTLNAAVERLLGLDYDAFTRAILLPQGRFDAFLKGDSRERRELLFSLYGLAGLAGLRERAVARLGELRERLAEARTMTAHLEGVDAAAVEAAREEHKRLAEERDRRAAEIAALERELSALDELAELWQEKRTLEGRQKALEAEAEAMAEVEGWLERARAAEQALPEVRRLEDARRRLERQNRELGKKEEAYQKAKNAWERVNEAFDERLLEDLRTRAATLPLLEAKARTLAALGGATAGEGVEDYQEATYRQLESQLRAAEERRKALAEAERLRKRAAQLEKRIADLEKELAAATERRERLKEAGVELRRKLDELRQRLSAERRRADVASFRHLLRPGEPCPLCGQPVHEPPPAAQSPLAGLEAEAERLAAELEEKRGAWREAEGEIKGMRERLSDGRKQLAELREDLSRAEAVAGARGPEDVERLVARLAAMRRGLAAELERMTGGRDPETYARELRSRLAELERRAKELERAKRALDQAQEELARARERHAALAEALGPLEESVAALLGQLGFEGPEQVEAARRSPEELERLAARLASWREERAYVAKRLDEVTRSLAGKPEVDPQALRTKKERLEAAVQARAELEAQLGRLEERIDRLERDLAQKREAEKRAAELVGQVGVWEQLAEDLKGHKFPDYLLERLQLDMLARASELLFALSQHRYRFRLADGVYHVEDLWTGAVRPAKTLSGGETFLASLSLALSLSEHLSRGRLGALFLDEGFGTLDAEALELAAEVLEALPTQGRMVGVVTHVPELAQRLPARLVVEKAPQGSRVHWEG</sequence>
<dbReference type="RefSeq" id="WP_147148967.1">
    <property type="nucleotide sequence ID" value="NZ_BJXN01000024.1"/>
</dbReference>
<dbReference type="Proteomes" id="UP000321827">
    <property type="component" value="Unassembled WGS sequence"/>
</dbReference>
<proteinExistence type="predicted"/>
<dbReference type="PANTHER" id="PTHR32114">
    <property type="entry name" value="ABC TRANSPORTER ABCH.3"/>
    <property type="match status" value="1"/>
</dbReference>
<organism evidence="3 4">
    <name type="scientific">Oceanithermus desulfurans NBRC 100063</name>
    <dbReference type="NCBI Taxonomy" id="1227550"/>
    <lineage>
        <taxon>Bacteria</taxon>
        <taxon>Thermotogati</taxon>
        <taxon>Deinococcota</taxon>
        <taxon>Deinococci</taxon>
        <taxon>Thermales</taxon>
        <taxon>Thermaceae</taxon>
        <taxon>Oceanithermus</taxon>
    </lineage>
</organism>
<feature type="coiled-coil region" evidence="1">
    <location>
        <begin position="686"/>
        <end position="737"/>
    </location>
</feature>
<dbReference type="SUPFAM" id="SSF52540">
    <property type="entry name" value="P-loop containing nucleoside triphosphate hydrolases"/>
    <property type="match status" value="1"/>
</dbReference>
<dbReference type="GO" id="GO:0006302">
    <property type="term" value="P:double-strand break repair"/>
    <property type="evidence" value="ECO:0007669"/>
    <property type="project" value="InterPro"/>
</dbReference>
<accession>A0A511RMH3</accession>